<dbReference type="Proteomes" id="UP000485058">
    <property type="component" value="Unassembled WGS sequence"/>
</dbReference>
<evidence type="ECO:0000313" key="2">
    <source>
        <dbReference type="Proteomes" id="UP000485058"/>
    </source>
</evidence>
<protein>
    <submittedName>
        <fullName evidence="1">Uncharacterized protein</fullName>
    </submittedName>
</protein>
<dbReference type="EMBL" id="BLLF01000880">
    <property type="protein sequence ID" value="GFH15662.1"/>
    <property type="molecule type" value="Genomic_DNA"/>
</dbReference>
<gene>
    <name evidence="1" type="ORF">HaLaN_11930</name>
</gene>
<feature type="non-terminal residue" evidence="1">
    <location>
        <position position="35"/>
    </location>
</feature>
<accession>A0A699ZIZ5</accession>
<comment type="caution">
    <text evidence="1">The sequence shown here is derived from an EMBL/GenBank/DDBJ whole genome shotgun (WGS) entry which is preliminary data.</text>
</comment>
<name>A0A699ZIZ5_HAELA</name>
<reference evidence="1 2" key="1">
    <citation type="submission" date="2020-02" db="EMBL/GenBank/DDBJ databases">
        <title>Draft genome sequence of Haematococcus lacustris strain NIES-144.</title>
        <authorList>
            <person name="Morimoto D."/>
            <person name="Nakagawa S."/>
            <person name="Yoshida T."/>
            <person name="Sawayama S."/>
        </authorList>
    </citation>
    <scope>NUCLEOTIDE SEQUENCE [LARGE SCALE GENOMIC DNA]</scope>
    <source>
        <strain evidence="1 2">NIES-144</strain>
    </source>
</reference>
<organism evidence="1 2">
    <name type="scientific">Haematococcus lacustris</name>
    <name type="common">Green alga</name>
    <name type="synonym">Haematococcus pluvialis</name>
    <dbReference type="NCBI Taxonomy" id="44745"/>
    <lineage>
        <taxon>Eukaryota</taxon>
        <taxon>Viridiplantae</taxon>
        <taxon>Chlorophyta</taxon>
        <taxon>core chlorophytes</taxon>
        <taxon>Chlorophyceae</taxon>
        <taxon>CS clade</taxon>
        <taxon>Chlamydomonadales</taxon>
        <taxon>Haematococcaceae</taxon>
        <taxon>Haematococcus</taxon>
    </lineage>
</organism>
<dbReference type="AlphaFoldDB" id="A0A699ZIZ5"/>
<proteinExistence type="predicted"/>
<keyword evidence="2" id="KW-1185">Reference proteome</keyword>
<sequence>MLLPAPGDHVLHHQRRWVWISRKRPSVSAAASVSS</sequence>
<evidence type="ECO:0000313" key="1">
    <source>
        <dbReference type="EMBL" id="GFH15662.1"/>
    </source>
</evidence>